<keyword evidence="3" id="KW-0813">Transport</keyword>
<feature type="domain" description="AIG1-type G" evidence="18">
    <location>
        <begin position="412"/>
        <end position="542"/>
    </location>
</feature>
<keyword evidence="12" id="KW-0653">Protein transport</keyword>
<comment type="caution">
    <text evidence="19">The sequence shown here is derived from an EMBL/GenBank/DDBJ whole genome shotgun (WGS) entry which is preliminary data.</text>
</comment>
<evidence type="ECO:0000259" key="18">
    <source>
        <dbReference type="Pfam" id="PF04548"/>
    </source>
</evidence>
<proteinExistence type="predicted"/>
<evidence type="ECO:0000256" key="7">
    <source>
        <dbReference type="ARBA" id="ARBA00022723"/>
    </source>
</evidence>
<evidence type="ECO:0000256" key="10">
    <source>
        <dbReference type="ARBA" id="ARBA00022805"/>
    </source>
</evidence>
<dbReference type="GO" id="GO:0016020">
    <property type="term" value="C:membrane"/>
    <property type="evidence" value="ECO:0007669"/>
    <property type="project" value="UniProtKB-SubCell"/>
</dbReference>
<feature type="compositionally biased region" description="Polar residues" evidence="17">
    <location>
        <begin position="124"/>
        <end position="133"/>
    </location>
</feature>
<sequence>MENPHIGTNTLQQERPRVTPASALSNSQQDGIGLSRPNATSIPRGSRPDTSLAESYSVIDSDINALVASPTSYQEQPSITRATQDSFQFHYNPLILRGGGATFPPLSSSSPPSLSASLGIGTRSGASQQGSSVNREEGLSRTRSLAINSAAQQALLQQQRYQQQQHEQFSGLSNCYSNNSVTVDDTLVGAAATSITPAAGAETISSTNASAGSGGLTSALSQILTPIPTQHPRIAIPTSHQTVERQEHPVLNMSSHDETQQQQEQRDDHPQEPLEPPPSYSSIVQVVYPNQESSAAQIKTKTRTTVQFDAPPLSSQRQQTNGRTSSGASIDSPLSRSGTVSSNAAFNANFLTHYVPKKPLNILAQNPEPDNTHVGDGPGPAVLIAIGKTGHGKFDPYLSFNAYAFYHCFRITGKSSLLNRILGTKELKASASVRAVTKGIAERTGWARFEDNRRFLVTVADTPGLADTEGNDEVNIPILKEYINSVGSRIGITAFLLVFKIDSSVDSIMTILKSFNEITQDFPNVWDNVILVFTGCDFRRDILATKQLLHKELKNQIKERILDHLSPHPPPVNEDSPTSTPSSSSSRSNSTSTSSSPRPNRFPSRSATISDGVDNDAGVPMVFLTTAENVCSFALGAGRCDCDDHSYYLRSCLKRLWYEARKMKRWVIESGDDDFSGHV</sequence>
<dbReference type="PANTHER" id="PTHR10903:SF135">
    <property type="entry name" value="TRANSLOCASE OF CHLOROPLAST 120, CHLOROPLASTIC-RELATED"/>
    <property type="match status" value="1"/>
</dbReference>
<keyword evidence="20" id="KW-1185">Reference proteome</keyword>
<evidence type="ECO:0000256" key="12">
    <source>
        <dbReference type="ARBA" id="ARBA00022927"/>
    </source>
</evidence>
<dbReference type="GO" id="GO:0005525">
    <property type="term" value="F:GTP binding"/>
    <property type="evidence" value="ECO:0007669"/>
    <property type="project" value="UniProtKB-KW"/>
</dbReference>
<evidence type="ECO:0000256" key="4">
    <source>
        <dbReference type="ARBA" id="ARBA00022528"/>
    </source>
</evidence>
<reference evidence="19" key="1">
    <citation type="journal article" date="2020" name="Fungal Divers.">
        <title>Resolving the Mortierellaceae phylogeny through synthesis of multi-gene phylogenetics and phylogenomics.</title>
        <authorList>
            <person name="Vandepol N."/>
            <person name="Liber J."/>
            <person name="Desiro A."/>
            <person name="Na H."/>
            <person name="Kennedy M."/>
            <person name="Barry K."/>
            <person name="Grigoriev I.V."/>
            <person name="Miller A.N."/>
            <person name="O'Donnell K."/>
            <person name="Stajich J.E."/>
            <person name="Bonito G."/>
        </authorList>
    </citation>
    <scope>NUCLEOTIDE SEQUENCE</scope>
    <source>
        <strain evidence="19">NRRL 2769</strain>
    </source>
</reference>
<dbReference type="Pfam" id="PF04548">
    <property type="entry name" value="AIG1"/>
    <property type="match status" value="1"/>
</dbReference>
<keyword evidence="13" id="KW-1133">Transmembrane helix</keyword>
<organism evidence="19 20">
    <name type="scientific">Entomortierella chlamydospora</name>
    <dbReference type="NCBI Taxonomy" id="101097"/>
    <lineage>
        <taxon>Eukaryota</taxon>
        <taxon>Fungi</taxon>
        <taxon>Fungi incertae sedis</taxon>
        <taxon>Mucoromycota</taxon>
        <taxon>Mortierellomycotina</taxon>
        <taxon>Mortierellomycetes</taxon>
        <taxon>Mortierellales</taxon>
        <taxon>Mortierellaceae</taxon>
        <taxon>Entomortierella</taxon>
    </lineage>
</organism>
<keyword evidence="7" id="KW-0479">Metal-binding</keyword>
<dbReference type="InterPro" id="IPR006703">
    <property type="entry name" value="G_AIG1"/>
</dbReference>
<evidence type="ECO:0000313" key="19">
    <source>
        <dbReference type="EMBL" id="KAG0015917.1"/>
    </source>
</evidence>
<dbReference type="PANTHER" id="PTHR10903">
    <property type="entry name" value="GTPASE, IMAP FAMILY MEMBER-RELATED"/>
    <property type="match status" value="1"/>
</dbReference>
<feature type="region of interest" description="Disordered" evidence="17">
    <location>
        <begin position="294"/>
        <end position="338"/>
    </location>
</feature>
<feature type="compositionally biased region" description="Polar residues" evidence="17">
    <location>
        <begin position="1"/>
        <end position="13"/>
    </location>
</feature>
<dbReference type="EMBL" id="JAAAID010000583">
    <property type="protein sequence ID" value="KAG0015917.1"/>
    <property type="molecule type" value="Genomic_DNA"/>
</dbReference>
<name>A0A9P6MW45_9FUNG</name>
<feature type="compositionally biased region" description="Low complexity" evidence="17">
    <location>
        <begin position="576"/>
        <end position="606"/>
    </location>
</feature>
<evidence type="ECO:0000256" key="1">
    <source>
        <dbReference type="ARBA" id="ARBA00001946"/>
    </source>
</evidence>
<evidence type="ECO:0000256" key="15">
    <source>
        <dbReference type="ARBA" id="ARBA00023136"/>
    </source>
</evidence>
<dbReference type="GO" id="GO:0015031">
    <property type="term" value="P:protein transport"/>
    <property type="evidence" value="ECO:0007669"/>
    <property type="project" value="UniProtKB-KW"/>
</dbReference>
<dbReference type="SUPFAM" id="SSF52540">
    <property type="entry name" value="P-loop containing nucleoside triphosphate hydrolases"/>
    <property type="match status" value="1"/>
</dbReference>
<evidence type="ECO:0000256" key="9">
    <source>
        <dbReference type="ARBA" id="ARBA00022801"/>
    </source>
</evidence>
<comment type="subcellular location">
    <subcellularLocation>
        <location evidence="2">Membrane</location>
        <topology evidence="2">Single-pass membrane protein</topology>
    </subcellularLocation>
    <subcellularLocation>
        <location evidence="16">Plastid</location>
        <location evidence="16">Chloroplast outer membrane</location>
    </subcellularLocation>
</comment>
<accession>A0A9P6MW45</accession>
<keyword evidence="14" id="KW-0342">GTP-binding</keyword>
<evidence type="ECO:0000256" key="11">
    <source>
        <dbReference type="ARBA" id="ARBA00022842"/>
    </source>
</evidence>
<keyword evidence="11" id="KW-0460">Magnesium</keyword>
<dbReference type="Proteomes" id="UP000703661">
    <property type="component" value="Unassembled WGS sequence"/>
</dbReference>
<evidence type="ECO:0000256" key="14">
    <source>
        <dbReference type="ARBA" id="ARBA00023134"/>
    </source>
</evidence>
<feature type="region of interest" description="Disordered" evidence="17">
    <location>
        <begin position="563"/>
        <end position="611"/>
    </location>
</feature>
<dbReference type="InterPro" id="IPR027417">
    <property type="entry name" value="P-loop_NTPase"/>
</dbReference>
<feature type="compositionally biased region" description="Basic and acidic residues" evidence="17">
    <location>
        <begin position="255"/>
        <end position="272"/>
    </location>
</feature>
<evidence type="ECO:0000256" key="8">
    <source>
        <dbReference type="ARBA" id="ARBA00022741"/>
    </source>
</evidence>
<protein>
    <recommendedName>
        <fullName evidence="18">AIG1-type G domain-containing protein</fullName>
    </recommendedName>
</protein>
<evidence type="ECO:0000256" key="5">
    <source>
        <dbReference type="ARBA" id="ARBA00022640"/>
    </source>
</evidence>
<gene>
    <name evidence="19" type="ORF">BGZ80_009549</name>
</gene>
<keyword evidence="9" id="KW-0378">Hydrolase</keyword>
<dbReference type="AlphaFoldDB" id="A0A9P6MW45"/>
<feature type="region of interest" description="Disordered" evidence="17">
    <location>
        <begin position="102"/>
        <end position="140"/>
    </location>
</feature>
<keyword evidence="8" id="KW-0547">Nucleotide-binding</keyword>
<keyword evidence="10" id="KW-1002">Plastid outer membrane</keyword>
<comment type="cofactor">
    <cofactor evidence="1">
        <name>Mg(2+)</name>
        <dbReference type="ChEBI" id="CHEBI:18420"/>
    </cofactor>
</comment>
<dbReference type="InterPro" id="IPR045058">
    <property type="entry name" value="GIMA/IAN/Toc"/>
</dbReference>
<feature type="region of interest" description="Disordered" evidence="17">
    <location>
        <begin position="254"/>
        <end position="281"/>
    </location>
</feature>
<evidence type="ECO:0000256" key="17">
    <source>
        <dbReference type="SAM" id="MobiDB-lite"/>
    </source>
</evidence>
<feature type="compositionally biased region" description="Low complexity" evidence="17">
    <location>
        <begin position="104"/>
        <end position="118"/>
    </location>
</feature>
<keyword evidence="6" id="KW-0812">Transmembrane</keyword>
<evidence type="ECO:0000256" key="3">
    <source>
        <dbReference type="ARBA" id="ARBA00022448"/>
    </source>
</evidence>
<evidence type="ECO:0000256" key="6">
    <source>
        <dbReference type="ARBA" id="ARBA00022692"/>
    </source>
</evidence>
<evidence type="ECO:0000256" key="2">
    <source>
        <dbReference type="ARBA" id="ARBA00004167"/>
    </source>
</evidence>
<dbReference type="Gene3D" id="3.40.50.300">
    <property type="entry name" value="P-loop containing nucleotide triphosphate hydrolases"/>
    <property type="match status" value="1"/>
</dbReference>
<evidence type="ECO:0000313" key="20">
    <source>
        <dbReference type="Proteomes" id="UP000703661"/>
    </source>
</evidence>
<feature type="compositionally biased region" description="Polar residues" evidence="17">
    <location>
        <begin position="37"/>
        <end position="52"/>
    </location>
</feature>
<evidence type="ECO:0000256" key="16">
    <source>
        <dbReference type="ARBA" id="ARBA00024013"/>
    </source>
</evidence>
<keyword evidence="4" id="KW-0150">Chloroplast</keyword>
<evidence type="ECO:0000256" key="13">
    <source>
        <dbReference type="ARBA" id="ARBA00022989"/>
    </source>
</evidence>
<dbReference type="GO" id="GO:0046872">
    <property type="term" value="F:metal ion binding"/>
    <property type="evidence" value="ECO:0007669"/>
    <property type="project" value="UniProtKB-KW"/>
</dbReference>
<keyword evidence="5" id="KW-0934">Plastid</keyword>
<keyword evidence="15" id="KW-0472">Membrane</keyword>
<dbReference type="GO" id="GO:0016787">
    <property type="term" value="F:hydrolase activity"/>
    <property type="evidence" value="ECO:0007669"/>
    <property type="project" value="UniProtKB-KW"/>
</dbReference>
<feature type="region of interest" description="Disordered" evidence="17">
    <location>
        <begin position="1"/>
        <end position="52"/>
    </location>
</feature>